<dbReference type="Proteomes" id="UP001257739">
    <property type="component" value="Unassembled WGS sequence"/>
</dbReference>
<keyword evidence="3" id="KW-1185">Reference proteome</keyword>
<dbReference type="PANTHER" id="PTHR43798">
    <property type="entry name" value="MONOACYLGLYCEROL LIPASE"/>
    <property type="match status" value="1"/>
</dbReference>
<organism evidence="2 3">
    <name type="scientific">Aeromicrobium panaciterrae</name>
    <dbReference type="NCBI Taxonomy" id="363861"/>
    <lineage>
        <taxon>Bacteria</taxon>
        <taxon>Bacillati</taxon>
        <taxon>Actinomycetota</taxon>
        <taxon>Actinomycetes</taxon>
        <taxon>Propionibacteriales</taxon>
        <taxon>Nocardioidaceae</taxon>
        <taxon>Aeromicrobium</taxon>
    </lineage>
</organism>
<accession>A0ABU1UPE4</accession>
<protein>
    <submittedName>
        <fullName evidence="2">Pimeloyl-ACP methyl ester carboxylesterase</fullName>
    </submittedName>
</protein>
<feature type="domain" description="AB hydrolase-1" evidence="1">
    <location>
        <begin position="27"/>
        <end position="254"/>
    </location>
</feature>
<name>A0ABU1UPE4_9ACTN</name>
<dbReference type="InterPro" id="IPR050266">
    <property type="entry name" value="AB_hydrolase_sf"/>
</dbReference>
<evidence type="ECO:0000313" key="2">
    <source>
        <dbReference type="EMBL" id="MDR7087031.1"/>
    </source>
</evidence>
<dbReference type="RefSeq" id="WP_309969993.1">
    <property type="nucleotide sequence ID" value="NZ_JAVDWH010000001.1"/>
</dbReference>
<evidence type="ECO:0000259" key="1">
    <source>
        <dbReference type="Pfam" id="PF00561"/>
    </source>
</evidence>
<reference evidence="2 3" key="1">
    <citation type="submission" date="2023-07" db="EMBL/GenBank/DDBJ databases">
        <title>Sorghum-associated microbial communities from plants grown in Nebraska, USA.</title>
        <authorList>
            <person name="Schachtman D."/>
        </authorList>
    </citation>
    <scope>NUCLEOTIDE SEQUENCE [LARGE SCALE GENOMIC DNA]</scope>
    <source>
        <strain evidence="2 3">BE248</strain>
    </source>
</reference>
<proteinExistence type="predicted"/>
<sequence>MTLIDANGVKINITDSGAPAGNADAATVVFGHGLLFSGHMFEAQIERLRSTYRCVTIDWRGQGKTPATDDGYDMDTLSLDAAAVIESLGVGPVHYVGLSMGGFVGMRLAARRPELLRSLALLDTSAGPEDPAMAKQDRLLCKVYRVVGIKPLAGKVGKLMFGPTFLADPASKPDIERWKAGVSAVERPGLVKAILGVVDRLPVTAELDKISTPTLIVVGEDDVATPVSRSEAIAAGIKGSVLKKVKDCGHSSTVEQPEILADLIEEFLTAQDKGDSID</sequence>
<dbReference type="InterPro" id="IPR000073">
    <property type="entry name" value="AB_hydrolase_1"/>
</dbReference>
<dbReference type="SUPFAM" id="SSF53474">
    <property type="entry name" value="alpha/beta-Hydrolases"/>
    <property type="match status" value="1"/>
</dbReference>
<dbReference type="Pfam" id="PF00561">
    <property type="entry name" value="Abhydrolase_1"/>
    <property type="match status" value="1"/>
</dbReference>
<dbReference type="InterPro" id="IPR000639">
    <property type="entry name" value="Epox_hydrolase-like"/>
</dbReference>
<dbReference type="InterPro" id="IPR029058">
    <property type="entry name" value="AB_hydrolase_fold"/>
</dbReference>
<comment type="caution">
    <text evidence="2">The sequence shown here is derived from an EMBL/GenBank/DDBJ whole genome shotgun (WGS) entry which is preliminary data.</text>
</comment>
<dbReference type="PRINTS" id="PR00412">
    <property type="entry name" value="EPOXHYDRLASE"/>
</dbReference>
<dbReference type="Gene3D" id="3.40.50.1820">
    <property type="entry name" value="alpha/beta hydrolase"/>
    <property type="match status" value="1"/>
</dbReference>
<evidence type="ECO:0000313" key="3">
    <source>
        <dbReference type="Proteomes" id="UP001257739"/>
    </source>
</evidence>
<gene>
    <name evidence="2" type="ORF">J2X11_001870</name>
</gene>
<dbReference type="PRINTS" id="PR00111">
    <property type="entry name" value="ABHYDROLASE"/>
</dbReference>
<dbReference type="EMBL" id="JAVDWH010000001">
    <property type="protein sequence ID" value="MDR7087031.1"/>
    <property type="molecule type" value="Genomic_DNA"/>
</dbReference>